<protein>
    <recommendedName>
        <fullName evidence="1">Mos1 transposase HTH domain-containing protein</fullName>
    </recommendedName>
</protein>
<dbReference type="PANTHER" id="PTHR46114">
    <property type="entry name" value="APPLE DOMAIN-CONTAINING PROTEIN"/>
    <property type="match status" value="1"/>
</dbReference>
<proteinExistence type="predicted"/>
<evidence type="ECO:0000259" key="1">
    <source>
        <dbReference type="Pfam" id="PF17906"/>
    </source>
</evidence>
<keyword evidence="3" id="KW-1185">Reference proteome</keyword>
<organism evidence="2 3">
    <name type="scientific">Cordylochernes scorpioides</name>
    <dbReference type="NCBI Taxonomy" id="51811"/>
    <lineage>
        <taxon>Eukaryota</taxon>
        <taxon>Metazoa</taxon>
        <taxon>Ecdysozoa</taxon>
        <taxon>Arthropoda</taxon>
        <taxon>Chelicerata</taxon>
        <taxon>Arachnida</taxon>
        <taxon>Pseudoscorpiones</taxon>
        <taxon>Cheliferoidea</taxon>
        <taxon>Chernetidae</taxon>
        <taxon>Cordylochernes</taxon>
    </lineage>
</organism>
<evidence type="ECO:0000313" key="2">
    <source>
        <dbReference type="EMBL" id="UYV74192.1"/>
    </source>
</evidence>
<name>A0ABY6L1Z0_9ARAC</name>
<feature type="domain" description="Mos1 transposase HTH" evidence="1">
    <location>
        <begin position="279"/>
        <end position="311"/>
    </location>
</feature>
<dbReference type="PANTHER" id="PTHR46114:SF1">
    <property type="entry name" value="ZAD DOMAIN-CONTAINING PROTEIN"/>
    <property type="match status" value="1"/>
</dbReference>
<dbReference type="Gene3D" id="1.10.10.1450">
    <property type="match status" value="1"/>
</dbReference>
<dbReference type="InterPro" id="IPR041426">
    <property type="entry name" value="Mos1_HTH"/>
</dbReference>
<accession>A0ABY6L1Z0</accession>
<dbReference type="Proteomes" id="UP001235939">
    <property type="component" value="Chromosome 11"/>
</dbReference>
<dbReference type="Pfam" id="PF17906">
    <property type="entry name" value="HTH_48"/>
    <property type="match status" value="1"/>
</dbReference>
<dbReference type="EMBL" id="CP092873">
    <property type="protein sequence ID" value="UYV74192.1"/>
    <property type="molecule type" value="Genomic_DNA"/>
</dbReference>
<reference evidence="2 3" key="1">
    <citation type="submission" date="2022-01" db="EMBL/GenBank/DDBJ databases">
        <title>A chromosomal length assembly of Cordylochernes scorpioides.</title>
        <authorList>
            <person name="Zeh D."/>
            <person name="Zeh J."/>
        </authorList>
    </citation>
    <scope>NUCLEOTIDE SEQUENCE [LARGE SCALE GENOMIC DNA]</scope>
    <source>
        <strain evidence="2">IN4F17</strain>
        <tissue evidence="2">Whole Body</tissue>
    </source>
</reference>
<gene>
    <name evidence="2" type="ORF">LAZ67_11002373</name>
</gene>
<sequence>MEALGHDHDTEEWRLFIDSSKISMKAVLLHNGNKFPSVPIAYASNMKETYQNMKLLLKNIEYERYGWKICSDLKVVTLLRGLQLGYTKFCCFLCEWDSRDRERHYIKKIWPNREIFTPGYKYIANLPLIDSENIYLPPLHIKLGLMKNFVKAMDRNASGFAYLKQKFSSISEAKIKEGIFVGPQIRELQQDGNFQNSLNHLKHLLLSYKALGCNMSLKIHFLHSHLDFFSDNLGAVSDEHGERFHQDISSMEKRYQGKWSPAMRADYCWTLKRDLPQANATETYELIKEAFGNAALSRSRTFEWFSRFLKGREKVNDDQHTGRPRSLRCEENKLKIKELIKFNRRISIKDLSSETGLSVGLCYQIVTKDLDMIRTS</sequence>
<evidence type="ECO:0000313" key="3">
    <source>
        <dbReference type="Proteomes" id="UP001235939"/>
    </source>
</evidence>